<name>A0A336LPT0_CULSO</name>
<dbReference type="Gene3D" id="2.30.30.490">
    <property type="match status" value="1"/>
</dbReference>
<proteinExistence type="predicted"/>
<dbReference type="EMBL" id="UFQT01000038">
    <property type="protein sequence ID" value="SSX18407.1"/>
    <property type="molecule type" value="Genomic_DNA"/>
</dbReference>
<accession>A0A336LPT0</accession>
<dbReference type="VEuPathDB" id="VectorBase:CSON009730"/>
<dbReference type="AlphaFoldDB" id="A0A336LPT0"/>
<dbReference type="InterPro" id="IPR043151">
    <property type="entry name" value="BAH_sf"/>
</dbReference>
<sequence>MQSMELQTSQPIGHEKAEMKILEGLSISHLPSFMCGSTLFGYHNRKLTARERVETYLQLPFKIKRKWNSKACLANKKRYVDQINKVVHSQGISPENAEKLIDFSIVNVVNIILDDFPHNSPSGIGLTSTNSENQSGNKNQTNLLLTSHNSNKDLKSLPDAIHESHNLMKKIISVFLIIKIRDNTTIVNYFENYSEWIKWITMLKTMTSISEIQLLIVEKLKELRGKLSEFNLTRKLWFGFVKKFIEERDKICRNQFKSSICTLTYNETCQNFVFKKFERNITFLHHLIEYGHPDFVYVNSSSSIDIVQIQQLNLEKGTFTGLLFSLEKPYKKIEVQKTTILNTVIFYESNDNAVFEYSLHDIIRKCLVLNETDYFKGRPLDLEEKDVYCCSSIWKVNEKILVENCKVPVLENALDKYWGEVYYFSYDGTEKLLNQKINHKNANTQINNESNYPVFRYFKKKHFERTPALQIKETENGEIQLFASPFKIYDKMDHNIKEIGLNNDEDVIVID</sequence>
<reference evidence="1" key="1">
    <citation type="submission" date="2018-07" db="EMBL/GenBank/DDBJ databases">
        <authorList>
            <person name="Quirk P.G."/>
            <person name="Krulwich T.A."/>
        </authorList>
    </citation>
    <scope>NUCLEOTIDE SEQUENCE</scope>
</reference>
<gene>
    <name evidence="1" type="primary">CSON009730</name>
</gene>
<evidence type="ECO:0000313" key="1">
    <source>
        <dbReference type="EMBL" id="SSX18407.1"/>
    </source>
</evidence>
<organism evidence="1">
    <name type="scientific">Culicoides sonorensis</name>
    <name type="common">Biting midge</name>
    <dbReference type="NCBI Taxonomy" id="179676"/>
    <lineage>
        <taxon>Eukaryota</taxon>
        <taxon>Metazoa</taxon>
        <taxon>Ecdysozoa</taxon>
        <taxon>Arthropoda</taxon>
        <taxon>Hexapoda</taxon>
        <taxon>Insecta</taxon>
        <taxon>Pterygota</taxon>
        <taxon>Neoptera</taxon>
        <taxon>Endopterygota</taxon>
        <taxon>Diptera</taxon>
        <taxon>Nematocera</taxon>
        <taxon>Chironomoidea</taxon>
        <taxon>Ceratopogonidae</taxon>
        <taxon>Ceratopogoninae</taxon>
        <taxon>Culicoides</taxon>
        <taxon>Monoculicoides</taxon>
    </lineage>
</organism>
<protein>
    <submittedName>
        <fullName evidence="1">CSON009730 protein</fullName>
    </submittedName>
</protein>